<dbReference type="OrthoDB" id="392045at2"/>
<dbReference type="InterPro" id="IPR009057">
    <property type="entry name" value="Homeodomain-like_sf"/>
</dbReference>
<gene>
    <name evidence="2" type="ORF">SSYRP_v1c06800</name>
</gene>
<dbReference type="PROSITE" id="PS51071">
    <property type="entry name" value="HTH_RPIR"/>
    <property type="match status" value="1"/>
</dbReference>
<dbReference type="Gene3D" id="1.10.10.10">
    <property type="entry name" value="Winged helix-like DNA-binding domain superfamily/Winged helix DNA-binding domain"/>
    <property type="match status" value="1"/>
</dbReference>
<evidence type="ECO:0000259" key="1">
    <source>
        <dbReference type="PROSITE" id="PS51071"/>
    </source>
</evidence>
<dbReference type="InterPro" id="IPR046348">
    <property type="entry name" value="SIS_dom_sf"/>
</dbReference>
<name>R4UJG2_9MOLU</name>
<dbReference type="HOGENOM" id="CLU_1022730_0_0_14"/>
<dbReference type="Pfam" id="PF01418">
    <property type="entry name" value="HTH_6"/>
    <property type="match status" value="1"/>
</dbReference>
<dbReference type="RefSeq" id="WP_016340913.1">
    <property type="nucleotide sequence ID" value="NC_021284.1"/>
</dbReference>
<dbReference type="InterPro" id="IPR000281">
    <property type="entry name" value="HTH_RpiR"/>
</dbReference>
<reference evidence="2 3" key="1">
    <citation type="journal article" date="2013" name="Genome Biol. Evol.">
        <title>Complete genomes of two dipteran-associated spiroplasmas provided insights into the origin, dynamics, and impacts of viral invasion in spiroplasma.</title>
        <authorList>
            <person name="Ku C."/>
            <person name="Lo W.S."/>
            <person name="Chen L.L."/>
            <person name="Kuo C.H."/>
        </authorList>
    </citation>
    <scope>NUCLEOTIDE SEQUENCE [LARGE SCALE GENOMIC DNA]</scope>
    <source>
        <strain evidence="2">EA-1</strain>
    </source>
</reference>
<dbReference type="PANTHER" id="PTHR30514">
    <property type="entry name" value="GLUCOKINASE"/>
    <property type="match status" value="1"/>
</dbReference>
<dbReference type="GO" id="GO:0003700">
    <property type="term" value="F:DNA-binding transcription factor activity"/>
    <property type="evidence" value="ECO:0007669"/>
    <property type="project" value="InterPro"/>
</dbReference>
<dbReference type="GO" id="GO:0003677">
    <property type="term" value="F:DNA binding"/>
    <property type="evidence" value="ECO:0007669"/>
    <property type="project" value="InterPro"/>
</dbReference>
<dbReference type="STRING" id="1276229.SSYRP_v1c06800"/>
<keyword evidence="3" id="KW-1185">Reference proteome</keyword>
<dbReference type="Proteomes" id="UP000013963">
    <property type="component" value="Chromosome"/>
</dbReference>
<evidence type="ECO:0000313" key="3">
    <source>
        <dbReference type="Proteomes" id="UP000013963"/>
    </source>
</evidence>
<sequence>MQLIKYTESHELTNLEQQLVAKLNENIKETLKLSINKLALKLYISPSSLSRLVRKLGFKNYNAFIIWLSGQYQLAQRYTSTQLANKQKNPLDIITKIYHQYGFELEQTYLNIEINDFEIAINWIHNSSQIIIYGPSDSNIFLKNFNFYLNLLRYQTILVNYFSIFQQLLATTQENDLLIIYLYHEQLVKLPWQDLYQLAHTKKIKILLFTNSNKIKNNDFIQKITLTKKDIVKNSPNFTSYANNLMTINFLFELLIAKYHLELSPKAEAQKK</sequence>
<evidence type="ECO:0000313" key="2">
    <source>
        <dbReference type="EMBL" id="AGM26270.1"/>
    </source>
</evidence>
<dbReference type="KEGG" id="ssyr:SSYRP_v1c06800"/>
<dbReference type="EMBL" id="CP005078">
    <property type="protein sequence ID" value="AGM26270.1"/>
    <property type="molecule type" value="Genomic_DNA"/>
</dbReference>
<dbReference type="PANTHER" id="PTHR30514:SF1">
    <property type="entry name" value="HTH-TYPE TRANSCRIPTIONAL REGULATOR HEXR-RELATED"/>
    <property type="match status" value="1"/>
</dbReference>
<dbReference type="Gene3D" id="3.40.50.10490">
    <property type="entry name" value="Glucose-6-phosphate isomerase like protein, domain 1"/>
    <property type="match status" value="1"/>
</dbReference>
<dbReference type="InterPro" id="IPR036388">
    <property type="entry name" value="WH-like_DNA-bd_sf"/>
</dbReference>
<dbReference type="AlphaFoldDB" id="R4UJG2"/>
<dbReference type="PATRIC" id="fig|1276229.3.peg.675"/>
<dbReference type="SUPFAM" id="SSF46689">
    <property type="entry name" value="Homeodomain-like"/>
    <property type="match status" value="1"/>
</dbReference>
<dbReference type="SUPFAM" id="SSF53697">
    <property type="entry name" value="SIS domain"/>
    <property type="match status" value="1"/>
</dbReference>
<dbReference type="eggNOG" id="COG1737">
    <property type="taxonomic scope" value="Bacteria"/>
</dbReference>
<dbReference type="GO" id="GO:1901135">
    <property type="term" value="P:carbohydrate derivative metabolic process"/>
    <property type="evidence" value="ECO:0007669"/>
    <property type="project" value="InterPro"/>
</dbReference>
<dbReference type="InterPro" id="IPR047640">
    <property type="entry name" value="RpiR-like"/>
</dbReference>
<accession>R4UJG2</accession>
<protein>
    <recommendedName>
        <fullName evidence="1">HTH rpiR-type domain-containing protein</fullName>
    </recommendedName>
</protein>
<organism evidence="2 3">
    <name type="scientific">Spiroplasma syrphidicola EA-1</name>
    <dbReference type="NCBI Taxonomy" id="1276229"/>
    <lineage>
        <taxon>Bacteria</taxon>
        <taxon>Bacillati</taxon>
        <taxon>Mycoplasmatota</taxon>
        <taxon>Mollicutes</taxon>
        <taxon>Entomoplasmatales</taxon>
        <taxon>Spiroplasmataceae</taxon>
        <taxon>Spiroplasma</taxon>
    </lineage>
</organism>
<proteinExistence type="predicted"/>
<feature type="domain" description="HTH rpiR-type" evidence="1">
    <location>
        <begin position="1"/>
        <end position="75"/>
    </location>
</feature>
<dbReference type="GO" id="GO:0097367">
    <property type="term" value="F:carbohydrate derivative binding"/>
    <property type="evidence" value="ECO:0007669"/>
    <property type="project" value="InterPro"/>
</dbReference>